<comment type="caution">
    <text evidence="1">The sequence shown here is derived from an EMBL/GenBank/DDBJ whole genome shotgun (WGS) entry which is preliminary data.</text>
</comment>
<organism evidence="1 2">
    <name type="scientific">Owenia fusiformis</name>
    <name type="common">Polychaete worm</name>
    <dbReference type="NCBI Taxonomy" id="6347"/>
    <lineage>
        <taxon>Eukaryota</taxon>
        <taxon>Metazoa</taxon>
        <taxon>Spiralia</taxon>
        <taxon>Lophotrochozoa</taxon>
        <taxon>Annelida</taxon>
        <taxon>Polychaeta</taxon>
        <taxon>Sedentaria</taxon>
        <taxon>Canalipalpata</taxon>
        <taxon>Sabellida</taxon>
        <taxon>Oweniida</taxon>
        <taxon>Oweniidae</taxon>
        <taxon>Owenia</taxon>
    </lineage>
</organism>
<dbReference type="InterPro" id="IPR036465">
    <property type="entry name" value="vWFA_dom_sf"/>
</dbReference>
<dbReference type="Pfam" id="PF00092">
    <property type="entry name" value="VWA"/>
    <property type="match status" value="1"/>
</dbReference>
<keyword evidence="2" id="KW-1185">Reference proteome</keyword>
<dbReference type="SUPFAM" id="SSF53300">
    <property type="entry name" value="vWA-like"/>
    <property type="match status" value="1"/>
</dbReference>
<dbReference type="AlphaFoldDB" id="A0A8J1Y8Q0"/>
<evidence type="ECO:0000313" key="1">
    <source>
        <dbReference type="EMBL" id="CAH1782448.1"/>
    </source>
</evidence>
<dbReference type="Proteomes" id="UP000749559">
    <property type="component" value="Unassembled WGS sequence"/>
</dbReference>
<accession>A0A8J1Y8Q0</accession>
<dbReference type="EMBL" id="CAIIXF020000004">
    <property type="protein sequence ID" value="CAH1782448.1"/>
    <property type="molecule type" value="Genomic_DNA"/>
</dbReference>
<sequence length="319" mass="35938">MRFNQYTSMMTSQSLLMFINVQVVAISSMCANNNFPCDTTKENCCGCPSKFNDPFDNQVKFPYSVVAYGGECDDDCIQNLPAFSSCAIAQEEAMGRQERGTFSYGHDIVFDINISKSTGKNGKIKYGEIANGTATDFMVKLARELRINTEPKGTIIGALCFFGNLTMHFGLNNFTNVDDLVNGLFNMDLTPKDNAKPHKSFDFIRENYFQDSIYGGRRDNRNIVIVFDDGIYSRQGHTQMDRKFRTSIENLHMVSEVFIVGVRNGFSVTQAEAIRNWNMIASDPDGAHIITMSLEEYNDGRIDDVVHRTLELLPKSKQT</sequence>
<protein>
    <submittedName>
        <fullName evidence="1">Uncharacterized protein</fullName>
    </submittedName>
</protein>
<name>A0A8J1Y8Q0_OWEFU</name>
<gene>
    <name evidence="1" type="ORF">OFUS_LOCUS8898</name>
</gene>
<reference evidence="1" key="1">
    <citation type="submission" date="2022-03" db="EMBL/GenBank/DDBJ databases">
        <authorList>
            <person name="Martin C."/>
        </authorList>
    </citation>
    <scope>NUCLEOTIDE SEQUENCE</scope>
</reference>
<evidence type="ECO:0000313" key="2">
    <source>
        <dbReference type="Proteomes" id="UP000749559"/>
    </source>
</evidence>
<proteinExistence type="predicted"/>
<dbReference type="Gene3D" id="3.40.50.410">
    <property type="entry name" value="von Willebrand factor, type A domain"/>
    <property type="match status" value="1"/>
</dbReference>
<dbReference type="InterPro" id="IPR002035">
    <property type="entry name" value="VWF_A"/>
</dbReference>
<dbReference type="PROSITE" id="PS50234">
    <property type="entry name" value="VWFA"/>
    <property type="match status" value="1"/>
</dbReference>